<dbReference type="EMBL" id="KB294030">
    <property type="protein sequence ID" value="ELU15082.1"/>
    <property type="molecule type" value="Genomic_DNA"/>
</dbReference>
<dbReference type="EnsemblMetazoa" id="CapteT51256">
    <property type="protein sequence ID" value="CapteP51256"/>
    <property type="gene ID" value="CapteG51256"/>
</dbReference>
<proteinExistence type="predicted"/>
<sequence>QVCLLGSAEVSLRDALRSNMTEEQLKRLIGAAVGSKKAKHAGMNSLADMPNRPMILIGG</sequence>
<evidence type="ECO:0000313" key="4">
    <source>
        <dbReference type="EnsemblMetazoa" id="CapteP51256"/>
    </source>
</evidence>
<protein>
    <submittedName>
        <fullName evidence="3 4">Uncharacterized protein</fullName>
    </submittedName>
</protein>
<evidence type="ECO:0000256" key="1">
    <source>
        <dbReference type="ARBA" id="ARBA00005046"/>
    </source>
</evidence>
<organism evidence="3">
    <name type="scientific">Capitella teleta</name>
    <name type="common">Polychaete worm</name>
    <dbReference type="NCBI Taxonomy" id="283909"/>
    <lineage>
        <taxon>Eukaryota</taxon>
        <taxon>Metazoa</taxon>
        <taxon>Spiralia</taxon>
        <taxon>Lophotrochozoa</taxon>
        <taxon>Annelida</taxon>
        <taxon>Polychaeta</taxon>
        <taxon>Sedentaria</taxon>
        <taxon>Scolecida</taxon>
        <taxon>Capitellidae</taxon>
        <taxon>Capitella</taxon>
    </lineage>
</organism>
<dbReference type="OrthoDB" id="429626at2759"/>
<feature type="non-terminal residue" evidence="3">
    <location>
        <position position="1"/>
    </location>
</feature>
<comment type="pathway">
    <text evidence="1">Cofactor biosynthesis; molybdopterin biosynthesis.</text>
</comment>
<keyword evidence="2" id="KW-0501">Molybdenum cofactor biosynthesis</keyword>
<dbReference type="AlphaFoldDB" id="R7V9A1"/>
<reference evidence="4" key="3">
    <citation type="submission" date="2015-06" db="UniProtKB">
        <authorList>
            <consortium name="EnsemblMetazoa"/>
        </authorList>
    </citation>
    <scope>IDENTIFICATION</scope>
</reference>
<dbReference type="PANTHER" id="PTHR22960:SF0">
    <property type="entry name" value="MOLYBDENUM COFACTOR BIOSYNTHESIS PROTEIN 1"/>
    <property type="match status" value="1"/>
</dbReference>
<evidence type="ECO:0000313" key="5">
    <source>
        <dbReference type="Proteomes" id="UP000014760"/>
    </source>
</evidence>
<evidence type="ECO:0000313" key="3">
    <source>
        <dbReference type="EMBL" id="ELU15082.1"/>
    </source>
</evidence>
<reference evidence="3 5" key="2">
    <citation type="journal article" date="2013" name="Nature">
        <title>Insights into bilaterian evolution from three spiralian genomes.</title>
        <authorList>
            <person name="Simakov O."/>
            <person name="Marletaz F."/>
            <person name="Cho S.J."/>
            <person name="Edsinger-Gonzales E."/>
            <person name="Havlak P."/>
            <person name="Hellsten U."/>
            <person name="Kuo D.H."/>
            <person name="Larsson T."/>
            <person name="Lv J."/>
            <person name="Arendt D."/>
            <person name="Savage R."/>
            <person name="Osoegawa K."/>
            <person name="de Jong P."/>
            <person name="Grimwood J."/>
            <person name="Chapman J.A."/>
            <person name="Shapiro H."/>
            <person name="Aerts A."/>
            <person name="Otillar R.P."/>
            <person name="Terry A.Y."/>
            <person name="Boore J.L."/>
            <person name="Grigoriev I.V."/>
            <person name="Lindberg D.R."/>
            <person name="Seaver E.C."/>
            <person name="Weisblat D.A."/>
            <person name="Putnam N.H."/>
            <person name="Rokhsar D.S."/>
        </authorList>
    </citation>
    <scope>NUCLEOTIDE SEQUENCE</scope>
    <source>
        <strain evidence="3 5">I ESC-2004</strain>
    </source>
</reference>
<dbReference type="PANTHER" id="PTHR22960">
    <property type="entry name" value="MOLYBDOPTERIN COFACTOR SYNTHESIS PROTEIN A"/>
    <property type="match status" value="1"/>
</dbReference>
<dbReference type="InterPro" id="IPR050105">
    <property type="entry name" value="MoCo_biosynth_MoaA/MoaC"/>
</dbReference>
<dbReference type="InterPro" id="IPR013785">
    <property type="entry name" value="Aldolase_TIM"/>
</dbReference>
<keyword evidence="5" id="KW-1185">Reference proteome</keyword>
<reference evidence="5" key="1">
    <citation type="submission" date="2012-12" db="EMBL/GenBank/DDBJ databases">
        <authorList>
            <person name="Hellsten U."/>
            <person name="Grimwood J."/>
            <person name="Chapman J.A."/>
            <person name="Shapiro H."/>
            <person name="Aerts A."/>
            <person name="Otillar R.P."/>
            <person name="Terry A.Y."/>
            <person name="Boore J.L."/>
            <person name="Simakov O."/>
            <person name="Marletaz F."/>
            <person name="Cho S.-J."/>
            <person name="Edsinger-Gonzales E."/>
            <person name="Havlak P."/>
            <person name="Kuo D.-H."/>
            <person name="Larsson T."/>
            <person name="Lv J."/>
            <person name="Arendt D."/>
            <person name="Savage R."/>
            <person name="Osoegawa K."/>
            <person name="de Jong P."/>
            <person name="Lindberg D.R."/>
            <person name="Seaver E.C."/>
            <person name="Weisblat D.A."/>
            <person name="Putnam N.H."/>
            <person name="Grigoriev I.V."/>
            <person name="Rokhsar D.S."/>
        </authorList>
    </citation>
    <scope>NUCLEOTIDE SEQUENCE</scope>
    <source>
        <strain evidence="5">I ESC-2004</strain>
    </source>
</reference>
<dbReference type="Proteomes" id="UP000014760">
    <property type="component" value="Unassembled WGS sequence"/>
</dbReference>
<feature type="non-terminal residue" evidence="3">
    <location>
        <position position="59"/>
    </location>
</feature>
<dbReference type="GO" id="GO:0006777">
    <property type="term" value="P:Mo-molybdopterin cofactor biosynthetic process"/>
    <property type="evidence" value="ECO:0007669"/>
    <property type="project" value="UniProtKB-KW"/>
</dbReference>
<dbReference type="GO" id="GO:0061799">
    <property type="term" value="F:cyclic pyranopterin monophosphate synthase activity"/>
    <property type="evidence" value="ECO:0007669"/>
    <property type="project" value="TreeGrafter"/>
</dbReference>
<dbReference type="STRING" id="283909.R7V9A1"/>
<evidence type="ECO:0000256" key="2">
    <source>
        <dbReference type="ARBA" id="ARBA00023150"/>
    </source>
</evidence>
<dbReference type="HOGENOM" id="CLU_2967683_0_0_1"/>
<accession>R7V9A1</accession>
<name>R7V9A1_CAPTE</name>
<dbReference type="EMBL" id="AMQN01038133">
    <property type="status" value="NOT_ANNOTATED_CDS"/>
    <property type="molecule type" value="Genomic_DNA"/>
</dbReference>
<dbReference type="GO" id="GO:0061798">
    <property type="term" value="F:GTP 3',8'-cyclase activity"/>
    <property type="evidence" value="ECO:0007669"/>
    <property type="project" value="TreeGrafter"/>
</dbReference>
<dbReference type="Gene3D" id="3.20.20.70">
    <property type="entry name" value="Aldolase class I"/>
    <property type="match status" value="1"/>
</dbReference>
<gene>
    <name evidence="3" type="ORF">CAPTEDRAFT_51256</name>
</gene>